<evidence type="ECO:0000313" key="2">
    <source>
        <dbReference type="EMBL" id="CAA9494108.1"/>
    </source>
</evidence>
<reference evidence="2" key="1">
    <citation type="submission" date="2020-02" db="EMBL/GenBank/DDBJ databases">
        <authorList>
            <person name="Meier V. D."/>
        </authorList>
    </citation>
    <scope>NUCLEOTIDE SEQUENCE</scope>
    <source>
        <strain evidence="2">AVDCRST_MAG69</strain>
    </source>
</reference>
<feature type="non-terminal residue" evidence="2">
    <location>
        <position position="187"/>
    </location>
</feature>
<evidence type="ECO:0000256" key="1">
    <source>
        <dbReference type="SAM" id="MobiDB-lite"/>
    </source>
</evidence>
<feature type="compositionally biased region" description="Basic residues" evidence="1">
    <location>
        <begin position="1"/>
        <end position="16"/>
    </location>
</feature>
<gene>
    <name evidence="2" type="ORF">AVDCRST_MAG69-1512</name>
</gene>
<feature type="compositionally biased region" description="Basic and acidic residues" evidence="1">
    <location>
        <begin position="20"/>
        <end position="41"/>
    </location>
</feature>
<name>A0A6J4SHE9_9ACTN</name>
<feature type="non-terminal residue" evidence="2">
    <location>
        <position position="1"/>
    </location>
</feature>
<sequence>GSGLRRPRARPGRRVAARADLPRRPGAEGRARPDPRGVRLARDRRHRHRRDPRGGGTGSRPRVAARGLSSGRRQTADRHRPRGDPRQHRPPRPRLEADRVPLPDRRRVFRRADGGRRPHHRRRDATGDAHGRPREGPASTRNTGHPPERLGHQPLPRPDGSAQGPRRGGGRLRRGAPSGHAARTRAM</sequence>
<feature type="compositionally biased region" description="Basic and acidic residues" evidence="1">
    <location>
        <begin position="124"/>
        <end position="135"/>
    </location>
</feature>
<feature type="compositionally biased region" description="Basic and acidic residues" evidence="1">
    <location>
        <begin position="74"/>
        <end position="116"/>
    </location>
</feature>
<organism evidence="2">
    <name type="scientific">uncultured Solirubrobacteraceae bacterium</name>
    <dbReference type="NCBI Taxonomy" id="1162706"/>
    <lineage>
        <taxon>Bacteria</taxon>
        <taxon>Bacillati</taxon>
        <taxon>Actinomycetota</taxon>
        <taxon>Thermoleophilia</taxon>
        <taxon>Solirubrobacterales</taxon>
        <taxon>Solirubrobacteraceae</taxon>
        <taxon>environmental samples</taxon>
    </lineage>
</organism>
<protein>
    <submittedName>
        <fullName evidence="2">Uncharacterized protein</fullName>
    </submittedName>
</protein>
<dbReference type="EMBL" id="CADCVP010000162">
    <property type="protein sequence ID" value="CAA9494108.1"/>
    <property type="molecule type" value="Genomic_DNA"/>
</dbReference>
<accession>A0A6J4SHE9</accession>
<dbReference type="AlphaFoldDB" id="A0A6J4SHE9"/>
<feature type="region of interest" description="Disordered" evidence="1">
    <location>
        <begin position="1"/>
        <end position="187"/>
    </location>
</feature>
<feature type="compositionally biased region" description="Basic residues" evidence="1">
    <location>
        <begin position="42"/>
        <end position="51"/>
    </location>
</feature>
<proteinExistence type="predicted"/>